<feature type="compositionally biased region" description="Low complexity" evidence="1">
    <location>
        <begin position="203"/>
        <end position="221"/>
    </location>
</feature>
<evidence type="ECO:0000256" key="1">
    <source>
        <dbReference type="SAM" id="MobiDB-lite"/>
    </source>
</evidence>
<evidence type="ECO:0000313" key="2">
    <source>
        <dbReference type="EMBL" id="KAH6605800.1"/>
    </source>
</evidence>
<feature type="region of interest" description="Disordered" evidence="1">
    <location>
        <begin position="148"/>
        <end position="234"/>
    </location>
</feature>
<dbReference type="Proteomes" id="UP000827724">
    <property type="component" value="Unassembled WGS sequence"/>
</dbReference>
<feature type="compositionally biased region" description="Low complexity" evidence="1">
    <location>
        <begin position="164"/>
        <end position="190"/>
    </location>
</feature>
<sequence length="435" mass="46334">MPPSEATHLFAFGLTTPPATSSLENLVLRHLEQAAHHVQAAMGGASSACPPSAEACAASPQDAAALVNEMGDYIARTAMIWSSLIRSLIQGPHIDHVTLQILEKSRADTRVADLSASVAMDVTLGRLRKMRDLAAQYSHDVQAVWKAGGHRRMGSSYSATRRMSFSSHDGSPSAASSEPQPAPPASSDEASLAHAPRHRRQLPDAAAAPREGVAAGGRAAPAPHPPLPPLPLLPPASSLLLPPILPSLSETAAPEGAPPPPTRPARKKPMTKAALKRAAAQKPLLISTPMVAMPMAAAPEPAATPPSVETTPTSAATPVSAATPTMANTSFDQDESDDYSDENQFAGINMKALKQRGKGKYYCPRGYHCDKGGVDKHGNLVLFDRNSSFAQHCNKHRKPWRCDVPGCPNPPKKRRFARRDGLERHKATVKHYFMT</sequence>
<feature type="region of interest" description="Disordered" evidence="1">
    <location>
        <begin position="248"/>
        <end position="278"/>
    </location>
</feature>
<dbReference type="EMBL" id="JAIWOZ010000004">
    <property type="protein sequence ID" value="KAH6605800.1"/>
    <property type="molecule type" value="Genomic_DNA"/>
</dbReference>
<keyword evidence="3" id="KW-1185">Reference proteome</keyword>
<comment type="caution">
    <text evidence="2">The sequence shown here is derived from an EMBL/GenBank/DDBJ whole genome shotgun (WGS) entry which is preliminary data.</text>
</comment>
<dbReference type="OrthoDB" id="4826573at2759"/>
<evidence type="ECO:0000313" key="3">
    <source>
        <dbReference type="Proteomes" id="UP000827724"/>
    </source>
</evidence>
<gene>
    <name evidence="2" type="ORF">Trco_004953</name>
</gene>
<name>A0A9P8QI56_9HYPO</name>
<reference evidence="2" key="1">
    <citation type="submission" date="2021-08" db="EMBL/GenBank/DDBJ databases">
        <title>Chromosome-Level Trichoderma cornu-damae using Hi-C Data.</title>
        <authorList>
            <person name="Kim C.S."/>
        </authorList>
    </citation>
    <scope>NUCLEOTIDE SEQUENCE</scope>
    <source>
        <strain evidence="2">KA19-0412C</strain>
    </source>
</reference>
<feature type="region of interest" description="Disordered" evidence="1">
    <location>
        <begin position="298"/>
        <end position="320"/>
    </location>
</feature>
<proteinExistence type="predicted"/>
<feature type="compositionally biased region" description="Pro residues" evidence="1">
    <location>
        <begin position="222"/>
        <end position="234"/>
    </location>
</feature>
<accession>A0A9P8QI56</accession>
<protein>
    <submittedName>
        <fullName evidence="2">Uncharacterized protein</fullName>
    </submittedName>
</protein>
<dbReference type="AlphaFoldDB" id="A0A9P8QI56"/>
<organism evidence="2 3">
    <name type="scientific">Trichoderma cornu-damae</name>
    <dbReference type="NCBI Taxonomy" id="654480"/>
    <lineage>
        <taxon>Eukaryota</taxon>
        <taxon>Fungi</taxon>
        <taxon>Dikarya</taxon>
        <taxon>Ascomycota</taxon>
        <taxon>Pezizomycotina</taxon>
        <taxon>Sordariomycetes</taxon>
        <taxon>Hypocreomycetidae</taxon>
        <taxon>Hypocreales</taxon>
        <taxon>Hypocreaceae</taxon>
        <taxon>Trichoderma</taxon>
    </lineage>
</organism>